<dbReference type="STRING" id="333138.LQ50_16610"/>
<reference evidence="1 2" key="1">
    <citation type="submission" date="2014-09" db="EMBL/GenBank/DDBJ databases">
        <title>Genome sequencing and annotation of Bacillus Okhensis strain Kh10-101T.</title>
        <authorList>
            <person name="Prakash J.S."/>
        </authorList>
    </citation>
    <scope>NUCLEOTIDE SEQUENCE [LARGE SCALE GENOMIC DNA]</scope>
    <source>
        <strain evidence="2">Kh10-101T</strain>
    </source>
</reference>
<proteinExistence type="predicted"/>
<name>A0A0B0I9F6_9BACI</name>
<dbReference type="EMBL" id="JRJU01000022">
    <property type="protein sequence ID" value="KHF39168.1"/>
    <property type="molecule type" value="Genomic_DNA"/>
</dbReference>
<protein>
    <submittedName>
        <fullName evidence="1">Uncharacterized protein</fullName>
    </submittedName>
</protein>
<organism evidence="1 2">
    <name type="scientific">Halalkalibacter okhensis</name>
    <dbReference type="NCBI Taxonomy" id="333138"/>
    <lineage>
        <taxon>Bacteria</taxon>
        <taxon>Bacillati</taxon>
        <taxon>Bacillota</taxon>
        <taxon>Bacilli</taxon>
        <taxon>Bacillales</taxon>
        <taxon>Bacillaceae</taxon>
        <taxon>Halalkalibacter</taxon>
    </lineage>
</organism>
<keyword evidence="2" id="KW-1185">Reference proteome</keyword>
<dbReference type="OrthoDB" id="1683552at2"/>
<gene>
    <name evidence="1" type="ORF">LQ50_16610</name>
</gene>
<evidence type="ECO:0000313" key="1">
    <source>
        <dbReference type="EMBL" id="KHF39168.1"/>
    </source>
</evidence>
<accession>A0A0B0I9F6</accession>
<evidence type="ECO:0000313" key="2">
    <source>
        <dbReference type="Proteomes" id="UP000030832"/>
    </source>
</evidence>
<dbReference type="AlphaFoldDB" id="A0A0B0I9F6"/>
<comment type="caution">
    <text evidence="1">The sequence shown here is derived from an EMBL/GenBank/DDBJ whole genome shotgun (WGS) entry which is preliminary data.</text>
</comment>
<dbReference type="Proteomes" id="UP000030832">
    <property type="component" value="Unassembled WGS sequence"/>
</dbReference>
<sequence length="81" mass="9336">MGMCPVCNGMTTLEVQCTQCNELQVDYGRIMDYYEKYDAYLPIDLTKRNNGISNDLKDEQCPHYLECTQCGRTTVQLVNEL</sequence>
<dbReference type="RefSeq" id="WP_034631052.1">
    <property type="nucleotide sequence ID" value="NZ_JRJU01000022.1"/>
</dbReference>
<dbReference type="eggNOG" id="ENOG5033AT6">
    <property type="taxonomic scope" value="Bacteria"/>
</dbReference>